<dbReference type="InterPro" id="IPR016181">
    <property type="entry name" value="Acyl_CoA_acyltransferase"/>
</dbReference>
<dbReference type="Gene3D" id="3.40.630.30">
    <property type="match status" value="1"/>
</dbReference>
<keyword evidence="3" id="KW-1185">Reference proteome</keyword>
<dbReference type="Pfam" id="PF21926">
    <property type="entry name" value="FeeM"/>
    <property type="match status" value="1"/>
</dbReference>
<dbReference type="EMBL" id="FOTW01000005">
    <property type="protein sequence ID" value="SFL53768.1"/>
    <property type="molecule type" value="Genomic_DNA"/>
</dbReference>
<dbReference type="AlphaFoldDB" id="A0A1I4IHI0"/>
<organism evidence="2 3">
    <name type="scientific">Rugamonas rubra</name>
    <dbReference type="NCBI Taxonomy" id="758825"/>
    <lineage>
        <taxon>Bacteria</taxon>
        <taxon>Pseudomonadati</taxon>
        <taxon>Pseudomonadota</taxon>
        <taxon>Betaproteobacteria</taxon>
        <taxon>Burkholderiales</taxon>
        <taxon>Oxalobacteraceae</taxon>
        <taxon>Telluria group</taxon>
        <taxon>Rugamonas</taxon>
    </lineage>
</organism>
<evidence type="ECO:0000259" key="1">
    <source>
        <dbReference type="Pfam" id="PF21926"/>
    </source>
</evidence>
<dbReference type="RefSeq" id="WP_245774060.1">
    <property type="nucleotide sequence ID" value="NZ_FOTW01000005.1"/>
</dbReference>
<accession>A0A1I4IHI0</accession>
<dbReference type="InterPro" id="IPR054597">
    <property type="entry name" value="FeeM_cat"/>
</dbReference>
<protein>
    <recommendedName>
        <fullName evidence="1">N-acyl amino acid synthase FeeM catalytic core domain-containing protein</fullName>
    </recommendedName>
</protein>
<dbReference type="STRING" id="758825.SAMN02982985_00571"/>
<proteinExistence type="predicted"/>
<dbReference type="SUPFAM" id="SSF55729">
    <property type="entry name" value="Acyl-CoA N-acyltransferases (Nat)"/>
    <property type="match status" value="1"/>
</dbReference>
<dbReference type="Proteomes" id="UP000199470">
    <property type="component" value="Unassembled WGS sequence"/>
</dbReference>
<evidence type="ECO:0000313" key="2">
    <source>
        <dbReference type="EMBL" id="SFL53768.1"/>
    </source>
</evidence>
<gene>
    <name evidence="2" type="ORF">SAMN02982985_00571</name>
</gene>
<name>A0A1I4IHI0_9BURK</name>
<reference evidence="2 3" key="1">
    <citation type="submission" date="2016-10" db="EMBL/GenBank/DDBJ databases">
        <authorList>
            <person name="de Groot N.N."/>
        </authorList>
    </citation>
    <scope>NUCLEOTIDE SEQUENCE [LARGE SCALE GENOMIC DNA]</scope>
    <source>
        <strain evidence="2 3">ATCC 43154</strain>
    </source>
</reference>
<sequence>MENRINSPHAPDCGAEQYGSAIVQDIKWLPGGEPVAGAAASFGIHLADLEAARHASSQLINKRYLWRGYGEQRQLEAQPQRVTLAASGQGRLFGTVSLTTDSAAGIQADAVFKAEIDAYRRGGARVCEVTKLAIDPVPHPKLALASLFHILFLYARKIHHCSDAFVEVNPRHRRYYRDMLGFEQVAGSRYNPRVDATAYLLRVSLDYMEQQIAALGGSGADGADGADGAARSLYPYFFGRAEEADITRRLLALR</sequence>
<feature type="domain" description="N-acyl amino acid synthase FeeM catalytic core" evidence="1">
    <location>
        <begin position="56"/>
        <end position="203"/>
    </location>
</feature>
<evidence type="ECO:0000313" key="3">
    <source>
        <dbReference type="Proteomes" id="UP000199470"/>
    </source>
</evidence>